<evidence type="ECO:0000313" key="3">
    <source>
        <dbReference type="Proteomes" id="UP000006062"/>
    </source>
</evidence>
<dbReference type="InterPro" id="IPR029044">
    <property type="entry name" value="Nucleotide-diphossugar_trans"/>
</dbReference>
<dbReference type="KEGG" id="tvi:Thivi_4047"/>
<dbReference type="Gene3D" id="3.90.550.10">
    <property type="entry name" value="Spore Coat Polysaccharide Biosynthesis Protein SpsA, Chain A"/>
    <property type="match status" value="1"/>
</dbReference>
<dbReference type="InterPro" id="IPR050486">
    <property type="entry name" value="Mannose-1P_guanyltransferase"/>
</dbReference>
<protein>
    <submittedName>
        <fullName evidence="2">Nucleoside-diphosphate-sugar pyrophosphorylase family protein</fullName>
    </submittedName>
</protein>
<evidence type="ECO:0000259" key="1">
    <source>
        <dbReference type="Pfam" id="PF00483"/>
    </source>
</evidence>
<evidence type="ECO:0000313" key="2">
    <source>
        <dbReference type="EMBL" id="AFL75871.1"/>
    </source>
</evidence>
<reference evidence="2 3" key="1">
    <citation type="submission" date="2012-06" db="EMBL/GenBank/DDBJ databases">
        <title>Complete sequence of Thiocystis violascens DSM 198.</title>
        <authorList>
            <consortium name="US DOE Joint Genome Institute"/>
            <person name="Lucas S."/>
            <person name="Han J."/>
            <person name="Lapidus A."/>
            <person name="Cheng J.-F."/>
            <person name="Goodwin L."/>
            <person name="Pitluck S."/>
            <person name="Peters L."/>
            <person name="Ovchinnikova G."/>
            <person name="Teshima H."/>
            <person name="Detter J.C."/>
            <person name="Han C."/>
            <person name="Tapia R."/>
            <person name="Land M."/>
            <person name="Hauser L."/>
            <person name="Kyrpides N."/>
            <person name="Ivanova N."/>
            <person name="Pagani I."/>
            <person name="Vogl K."/>
            <person name="Liu Z."/>
            <person name="Frigaard N.-U."/>
            <person name="Bryant D."/>
            <person name="Woyke T."/>
        </authorList>
    </citation>
    <scope>NUCLEOTIDE SEQUENCE [LARGE SCALE GENOMIC DNA]</scope>
    <source>
        <strain evidence="3">ATCC 17096 / DSM 198 / 6111</strain>
    </source>
</reference>
<dbReference type="Pfam" id="PF00483">
    <property type="entry name" value="NTP_transferase"/>
    <property type="match status" value="1"/>
</dbReference>
<dbReference type="HOGENOM" id="CLU_029499_2_0_6"/>
<dbReference type="CDD" id="cd06915">
    <property type="entry name" value="NTP_transferase_WcbM_like"/>
    <property type="match status" value="1"/>
</dbReference>
<dbReference type="AlphaFoldDB" id="I3YFV3"/>
<accession>I3YFV3</accession>
<gene>
    <name evidence="2" type="ordered locus">Thivi_4047</name>
</gene>
<dbReference type="RefSeq" id="WP_014780257.1">
    <property type="nucleotide sequence ID" value="NC_018012.1"/>
</dbReference>
<dbReference type="InterPro" id="IPR005835">
    <property type="entry name" value="NTP_transferase_dom"/>
</dbReference>
<dbReference type="EMBL" id="CP003154">
    <property type="protein sequence ID" value="AFL75871.1"/>
    <property type="molecule type" value="Genomic_DNA"/>
</dbReference>
<feature type="domain" description="Nucleotidyl transferase" evidence="1">
    <location>
        <begin position="3"/>
        <end position="225"/>
    </location>
</feature>
<dbReference type="PANTHER" id="PTHR22572">
    <property type="entry name" value="SUGAR-1-PHOSPHATE GUANYL TRANSFERASE"/>
    <property type="match status" value="1"/>
</dbReference>
<sequence length="240" mass="26198">MQAIILAGGLGTRLRGVIADLPKPMAPINGRPFLAYVLDALDVAGFDSAILAIGYRSEAIHDHFGEEYRRLRLHYSVEHEPLGTGGAIRLALEQATEPTVFVVNGDTFLQVDYRAMLKAHLDASASLSLAVHALPDVARYGALERQDGRVRGFLEKGRVGPGAINAGTYLVSRELFERYALPRVCSFETDLLMPHVAEIAPLAFETGGLFIDIGVPEDYVRAQDMLEPFNLVQNDGNRPA</sequence>
<organism evidence="2 3">
    <name type="scientific">Thiocystis violascens (strain ATCC 17096 / DSM 198 / 6111)</name>
    <name type="common">Chromatium violascens</name>
    <dbReference type="NCBI Taxonomy" id="765911"/>
    <lineage>
        <taxon>Bacteria</taxon>
        <taxon>Pseudomonadati</taxon>
        <taxon>Pseudomonadota</taxon>
        <taxon>Gammaproteobacteria</taxon>
        <taxon>Chromatiales</taxon>
        <taxon>Chromatiaceae</taxon>
        <taxon>Thiocystis</taxon>
    </lineage>
</organism>
<dbReference type="STRING" id="765911.Thivi_4047"/>
<dbReference type="SUPFAM" id="SSF53448">
    <property type="entry name" value="Nucleotide-diphospho-sugar transferases"/>
    <property type="match status" value="1"/>
</dbReference>
<dbReference type="Proteomes" id="UP000006062">
    <property type="component" value="Chromosome"/>
</dbReference>
<keyword evidence="3" id="KW-1185">Reference proteome</keyword>
<proteinExistence type="predicted"/>
<name>I3YFV3_THIV6</name>
<dbReference type="eggNOG" id="COG1208">
    <property type="taxonomic scope" value="Bacteria"/>
</dbReference>